<keyword evidence="2" id="KW-1133">Transmembrane helix</keyword>
<accession>E3WDE3</accession>
<keyword evidence="2" id="KW-0472">Membrane</keyword>
<dbReference type="Gene3D" id="2.60.40.10">
    <property type="entry name" value="Immunoglobulins"/>
    <property type="match status" value="2"/>
</dbReference>
<dbReference type="GO" id="GO:0004896">
    <property type="term" value="F:cytokine receptor activity"/>
    <property type="evidence" value="ECO:0007669"/>
    <property type="project" value="TreeGrafter"/>
</dbReference>
<evidence type="ECO:0000256" key="3">
    <source>
        <dbReference type="SAM" id="SignalP"/>
    </source>
</evidence>
<dbReference type="PANTHER" id="PTHR20859">
    <property type="entry name" value="INTERFERON/INTERLEUKIN RECEPTOR"/>
    <property type="match status" value="1"/>
</dbReference>
<reference evidence="4" key="1">
    <citation type="journal article" date="2011" name="J. Biochem.">
        <title>Antiviral protection mechanisms mediated by ginbuna crucian carp interferon gamma isoforms 1 and 2 through two distinct interferon gamma-receptors.</title>
        <authorList>
            <person name="Yabu T."/>
            <person name="Toda H."/>
            <person name="Shibasaki Y."/>
            <person name="Araki K."/>
            <person name="Yamashita M."/>
            <person name="Anzai H."/>
            <person name="Mano N."/>
            <person name="Masuhiro Y."/>
            <person name="Hanazawa S."/>
            <person name="Shiba H."/>
            <person name="Moritomo T."/>
            <person name="Nakanishi T."/>
        </authorList>
    </citation>
    <scope>NUCLEOTIDE SEQUENCE</scope>
    <source>
        <strain evidence="4">S3N</strain>
    </source>
</reference>
<keyword evidence="2" id="KW-0812">Transmembrane</keyword>
<sequence length="377" mass="42909">MRTQTYISVTVLILFLKKSDLEAVSVPSPESVSVQCDSYGVEARWKYPEVHQDVYFQVKVIDQSGARDSNLTRNLHLNISSMLFRPAYNRYCVTVTAVRGEEKSEPSVFFVFSFNKHAVANTTCFLDFPEVELSPKDGRLHVQFTNPLHLYRNSPALRDLSEDLEYCVETDQGKNEVCETCQMKQNTSCETSVVFSEHTGQYCFNLTGKIGQRIFNPRSSCFRGDIRIYTPFTVYLYPVLGVALTLLFITAFIILLAKKCNSGMKKKVPSMFPRFFDFGETQSHLPKTLCVVPDKVEPHLEIELVEDPEEQTSLVPLSDNKDLERVYSEDKNSYGPNDLVEDEQSDLSDFYDCPHAPKQKREMSPGDTVDGYGPKLL</sequence>
<dbReference type="PANTHER" id="PTHR20859:SF87">
    <property type="entry name" value="CYTOKINE RECEPTOR FAMILY MEMBER B13-RELATED"/>
    <property type="match status" value="1"/>
</dbReference>
<keyword evidence="3" id="KW-0732">Signal</keyword>
<feature type="signal peptide" evidence="3">
    <location>
        <begin position="1"/>
        <end position="23"/>
    </location>
</feature>
<evidence type="ECO:0000256" key="1">
    <source>
        <dbReference type="SAM" id="MobiDB-lite"/>
    </source>
</evidence>
<dbReference type="AlphaFoldDB" id="E3WDE3"/>
<keyword evidence="4" id="KW-0675">Receptor</keyword>
<protein>
    <submittedName>
        <fullName evidence="4">Interferon gamma receptor alpha chain</fullName>
    </submittedName>
</protein>
<dbReference type="SUPFAM" id="SSF49265">
    <property type="entry name" value="Fibronectin type III"/>
    <property type="match status" value="1"/>
</dbReference>
<evidence type="ECO:0000313" key="4">
    <source>
        <dbReference type="EMBL" id="BAJ39817.1"/>
    </source>
</evidence>
<name>E3WDE3_CARLG</name>
<dbReference type="InterPro" id="IPR050650">
    <property type="entry name" value="Type-II_Cytokine-TF_Rcpt"/>
</dbReference>
<dbReference type="InterPro" id="IPR036116">
    <property type="entry name" value="FN3_sf"/>
</dbReference>
<dbReference type="GO" id="GO:0005886">
    <property type="term" value="C:plasma membrane"/>
    <property type="evidence" value="ECO:0007669"/>
    <property type="project" value="TreeGrafter"/>
</dbReference>
<feature type="region of interest" description="Disordered" evidence="1">
    <location>
        <begin position="326"/>
        <end position="377"/>
    </location>
</feature>
<organism evidence="4">
    <name type="scientific">Carassius langsdorfii</name>
    <name type="common">Japanese silver crucian carp</name>
    <name type="synonym">Carassius auratus langsdorfii</name>
    <dbReference type="NCBI Taxonomy" id="138676"/>
    <lineage>
        <taxon>Eukaryota</taxon>
        <taxon>Metazoa</taxon>
        <taxon>Chordata</taxon>
        <taxon>Craniata</taxon>
        <taxon>Vertebrata</taxon>
        <taxon>Euteleostomi</taxon>
        <taxon>Actinopterygii</taxon>
        <taxon>Neopterygii</taxon>
        <taxon>Teleostei</taxon>
        <taxon>Ostariophysi</taxon>
        <taxon>Cypriniformes</taxon>
        <taxon>Cyprinidae</taxon>
        <taxon>Cyprininae</taxon>
        <taxon>Carassius</taxon>
    </lineage>
</organism>
<feature type="transmembrane region" description="Helical" evidence="2">
    <location>
        <begin position="235"/>
        <end position="257"/>
    </location>
</feature>
<dbReference type="InterPro" id="IPR013783">
    <property type="entry name" value="Ig-like_fold"/>
</dbReference>
<gene>
    <name evidence="4" type="primary">IFNGR1-1</name>
</gene>
<evidence type="ECO:0000256" key="2">
    <source>
        <dbReference type="SAM" id="Phobius"/>
    </source>
</evidence>
<dbReference type="EMBL" id="AB563726">
    <property type="protein sequence ID" value="BAJ39817.1"/>
    <property type="molecule type" value="mRNA"/>
</dbReference>
<proteinExistence type="evidence at transcript level"/>
<feature type="chain" id="PRO_5003183103" evidence="3">
    <location>
        <begin position="24"/>
        <end position="377"/>
    </location>
</feature>